<accession>A0A9P6RFG2</accession>
<keyword evidence="3" id="KW-1185">Reference proteome</keyword>
<feature type="transmembrane region" description="Helical" evidence="1">
    <location>
        <begin position="6"/>
        <end position="32"/>
    </location>
</feature>
<evidence type="ECO:0000313" key="2">
    <source>
        <dbReference type="EMBL" id="KAG0317846.1"/>
    </source>
</evidence>
<proteinExistence type="predicted"/>
<evidence type="ECO:0000313" key="3">
    <source>
        <dbReference type="Proteomes" id="UP000738325"/>
    </source>
</evidence>
<keyword evidence="1" id="KW-0812">Transmembrane</keyword>
<evidence type="ECO:0000256" key="1">
    <source>
        <dbReference type="SAM" id="Phobius"/>
    </source>
</evidence>
<dbReference type="AlphaFoldDB" id="A0A9P6RFG2"/>
<sequence>MFLPISIFILNVILAVLQFSLLSAVAAILAIYSRFGGEYANSIRWIQQYGYMEMFSSLFRSSRRVPAYAKFALLITIIVTIAASLADKGAAVFVHSSIQLKNVGTFLATSPQFVQASEQERFSGWSGSLRYGDDIVRSMALLINDTTNIPGAVPGQFYEPLASPYNVGCQQFDIGFDNDTELVRIRNNGCATMELIFDGPFYTDFTGIQVRNVSKGRWSLSGPGALTETSFSSSKPFMQPILSSERVSCRILDKSWVVLATGVSSLPKTSSTRCVTKNGTVAVLTQTATAFNVFQKEDFGNITTGMFDGHDSQVSDLFDAMDASIKSTTFPTSPSNLTVLMEIKSDAQYLDFLGCYSHPQLNSTELNCVYSHIHGFILEQQDLDPVFDGLPKSMDYTALSVFGSLMVFQNLPNLINGSPQLIPMATMRDISAKASQYQASLGQNYVSDYGANAIYTQYTVTTAKQGIEMPDWLPWTIVGLVGGCVLLCLGTFVFLDGQYTSSLYSLIGHQLATEYETPRGLMKAKLNPVILGGVPVASRAYIPEKTALIGGRV</sequence>
<dbReference type="Proteomes" id="UP000738325">
    <property type="component" value="Unassembled WGS sequence"/>
</dbReference>
<dbReference type="EMBL" id="JAAAIP010000401">
    <property type="protein sequence ID" value="KAG0317846.1"/>
    <property type="molecule type" value="Genomic_DNA"/>
</dbReference>
<feature type="transmembrane region" description="Helical" evidence="1">
    <location>
        <begin position="67"/>
        <end position="86"/>
    </location>
</feature>
<protein>
    <submittedName>
        <fullName evidence="2">Uncharacterized protein</fullName>
    </submittedName>
</protein>
<dbReference type="OrthoDB" id="2405755at2759"/>
<feature type="transmembrane region" description="Helical" evidence="1">
    <location>
        <begin position="472"/>
        <end position="495"/>
    </location>
</feature>
<gene>
    <name evidence="2" type="ORF">BGZ99_006073</name>
</gene>
<comment type="caution">
    <text evidence="2">The sequence shown here is derived from an EMBL/GenBank/DDBJ whole genome shotgun (WGS) entry which is preliminary data.</text>
</comment>
<reference evidence="2" key="1">
    <citation type="journal article" date="2020" name="Fungal Divers.">
        <title>Resolving the Mortierellaceae phylogeny through synthesis of multi-gene phylogenetics and phylogenomics.</title>
        <authorList>
            <person name="Vandepol N."/>
            <person name="Liber J."/>
            <person name="Desiro A."/>
            <person name="Na H."/>
            <person name="Kennedy M."/>
            <person name="Barry K."/>
            <person name="Grigoriev I.V."/>
            <person name="Miller A.N."/>
            <person name="O'Donnell K."/>
            <person name="Stajich J.E."/>
            <person name="Bonito G."/>
        </authorList>
    </citation>
    <scope>NUCLEOTIDE SEQUENCE</scope>
    <source>
        <strain evidence="2">REB-010B</strain>
    </source>
</reference>
<keyword evidence="1" id="KW-0472">Membrane</keyword>
<name>A0A9P6RFG2_9FUNG</name>
<organism evidence="2 3">
    <name type="scientific">Dissophora globulifera</name>
    <dbReference type="NCBI Taxonomy" id="979702"/>
    <lineage>
        <taxon>Eukaryota</taxon>
        <taxon>Fungi</taxon>
        <taxon>Fungi incertae sedis</taxon>
        <taxon>Mucoromycota</taxon>
        <taxon>Mortierellomycotina</taxon>
        <taxon>Mortierellomycetes</taxon>
        <taxon>Mortierellales</taxon>
        <taxon>Mortierellaceae</taxon>
        <taxon>Dissophora</taxon>
    </lineage>
</organism>
<keyword evidence="1" id="KW-1133">Transmembrane helix</keyword>